<gene>
    <name evidence="1" type="ORF">BaRGS_00026310</name>
</gene>
<sequence>MRCLSTSKDGPFHSSKAVISVCFHKHVYKRSLCVQVKLRCTSKFLKKEHHTTEANPKNIFFVKEKQMSESIMQQVHQIERLFVAQRFPVSLCSPVPTTGNYHSHLSKAANPDSTVMATLPPSPTLVMFGQNKGLTPKDPNPFVVNRLACTRREHGTIPVD</sequence>
<name>A0ABD0K5X3_9CAEN</name>
<dbReference type="Proteomes" id="UP001519460">
    <property type="component" value="Unassembled WGS sequence"/>
</dbReference>
<comment type="caution">
    <text evidence="1">The sequence shown here is derived from an EMBL/GenBank/DDBJ whole genome shotgun (WGS) entry which is preliminary data.</text>
</comment>
<reference evidence="1 2" key="1">
    <citation type="journal article" date="2023" name="Sci. Data">
        <title>Genome assembly of the Korean intertidal mud-creeper Batillaria attramentaria.</title>
        <authorList>
            <person name="Patra A.K."/>
            <person name="Ho P.T."/>
            <person name="Jun S."/>
            <person name="Lee S.J."/>
            <person name="Kim Y."/>
            <person name="Won Y.J."/>
        </authorList>
    </citation>
    <scope>NUCLEOTIDE SEQUENCE [LARGE SCALE GENOMIC DNA]</scope>
    <source>
        <strain evidence="1">Wonlab-2016</strain>
    </source>
</reference>
<accession>A0ABD0K5X3</accession>
<keyword evidence="2" id="KW-1185">Reference proteome</keyword>
<protein>
    <submittedName>
        <fullName evidence="1">Uncharacterized protein</fullName>
    </submittedName>
</protein>
<dbReference type="EMBL" id="JACVVK020000244">
    <property type="protein sequence ID" value="KAK7482493.1"/>
    <property type="molecule type" value="Genomic_DNA"/>
</dbReference>
<proteinExistence type="predicted"/>
<dbReference type="AlphaFoldDB" id="A0ABD0K5X3"/>
<evidence type="ECO:0000313" key="2">
    <source>
        <dbReference type="Proteomes" id="UP001519460"/>
    </source>
</evidence>
<evidence type="ECO:0000313" key="1">
    <source>
        <dbReference type="EMBL" id="KAK7482493.1"/>
    </source>
</evidence>
<organism evidence="1 2">
    <name type="scientific">Batillaria attramentaria</name>
    <dbReference type="NCBI Taxonomy" id="370345"/>
    <lineage>
        <taxon>Eukaryota</taxon>
        <taxon>Metazoa</taxon>
        <taxon>Spiralia</taxon>
        <taxon>Lophotrochozoa</taxon>
        <taxon>Mollusca</taxon>
        <taxon>Gastropoda</taxon>
        <taxon>Caenogastropoda</taxon>
        <taxon>Sorbeoconcha</taxon>
        <taxon>Cerithioidea</taxon>
        <taxon>Batillariidae</taxon>
        <taxon>Batillaria</taxon>
    </lineage>
</organism>